<protein>
    <submittedName>
        <fullName evidence="2">Alpha/beta hydrolase</fullName>
    </submittedName>
</protein>
<accession>A0ABT6NDG8</accession>
<dbReference type="InterPro" id="IPR029059">
    <property type="entry name" value="AB_hydrolase_5"/>
</dbReference>
<name>A0ABT6NDG8_9FIRM</name>
<dbReference type="Gene3D" id="3.40.50.1820">
    <property type="entry name" value="alpha/beta hydrolase"/>
    <property type="match status" value="1"/>
</dbReference>
<dbReference type="EMBL" id="JARYZI010000005">
    <property type="protein sequence ID" value="MDH8678430.1"/>
    <property type="molecule type" value="Genomic_DNA"/>
</dbReference>
<reference evidence="2 3" key="1">
    <citation type="submission" date="2023-04" db="EMBL/GenBank/DDBJ databases">
        <title>Fusibacter bizertensis strain WBS, isolated from littoral bottom sediments of the Arctic seas - biochemical and genomic analysis.</title>
        <authorList>
            <person name="Brioukhanov A.L."/>
        </authorList>
    </citation>
    <scope>NUCLEOTIDE SEQUENCE [LARGE SCALE GENOMIC DNA]</scope>
    <source>
        <strain evidence="2 3">WBS</strain>
    </source>
</reference>
<evidence type="ECO:0000313" key="2">
    <source>
        <dbReference type="EMBL" id="MDH8678430.1"/>
    </source>
</evidence>
<dbReference type="SUPFAM" id="SSF53474">
    <property type="entry name" value="alpha/beta-Hydrolases"/>
    <property type="match status" value="1"/>
</dbReference>
<organism evidence="2 3">
    <name type="scientific">Fusibacter bizertensis</name>
    <dbReference type="NCBI Taxonomy" id="1488331"/>
    <lineage>
        <taxon>Bacteria</taxon>
        <taxon>Bacillati</taxon>
        <taxon>Bacillota</taxon>
        <taxon>Clostridia</taxon>
        <taxon>Eubacteriales</taxon>
        <taxon>Eubacteriales Family XII. Incertae Sedis</taxon>
        <taxon>Fusibacter</taxon>
    </lineage>
</organism>
<dbReference type="RefSeq" id="WP_281094270.1">
    <property type="nucleotide sequence ID" value="NZ_JARYZI010000005.1"/>
</dbReference>
<evidence type="ECO:0000313" key="3">
    <source>
        <dbReference type="Proteomes" id="UP001158045"/>
    </source>
</evidence>
<gene>
    <name evidence="2" type="ORF">QE109_09750</name>
</gene>
<sequence length="244" mass="26952">MKITKKRVGLFIALILLVILAYGTFWFLSSYGPDAEAELSLKGSSSVEVMNTKDYIYFSPKIETSKGIIFYPGAKVEPEAYSVLGLTLAENGIPFVVVKMPINFAIFDIKKAEKIKDDIPYDNTWYIGGHSLGGSMAAKYLYDHPESFSGIIFFASYPAGASNDLSNLPIKALSIRGSVDALVTREKVEDKVPYLPSNTEYVTIEGGNHSQFGSYGHQKGDNEALISKEEQMKQIIDAVTKFME</sequence>
<dbReference type="InterPro" id="IPR029058">
    <property type="entry name" value="AB_hydrolase_fold"/>
</dbReference>
<proteinExistence type="predicted"/>
<evidence type="ECO:0000259" key="1">
    <source>
        <dbReference type="Pfam" id="PF12695"/>
    </source>
</evidence>
<dbReference type="Proteomes" id="UP001158045">
    <property type="component" value="Unassembled WGS sequence"/>
</dbReference>
<comment type="caution">
    <text evidence="2">The sequence shown here is derived from an EMBL/GenBank/DDBJ whole genome shotgun (WGS) entry which is preliminary data.</text>
</comment>
<keyword evidence="3" id="KW-1185">Reference proteome</keyword>
<keyword evidence="2" id="KW-0378">Hydrolase</keyword>
<dbReference type="GO" id="GO:0016787">
    <property type="term" value="F:hydrolase activity"/>
    <property type="evidence" value="ECO:0007669"/>
    <property type="project" value="UniProtKB-KW"/>
</dbReference>
<dbReference type="Pfam" id="PF12695">
    <property type="entry name" value="Abhydrolase_5"/>
    <property type="match status" value="1"/>
</dbReference>
<feature type="domain" description="Alpha/beta hydrolase fold-5" evidence="1">
    <location>
        <begin position="67"/>
        <end position="232"/>
    </location>
</feature>